<dbReference type="EnsemblBacteria" id="ABK77982">
    <property type="protein sequence ID" value="ABK77982"/>
    <property type="gene ID" value="CENSYa_1359"/>
</dbReference>
<proteinExistence type="predicted"/>
<name>A0RXB5_CENSY</name>
<keyword evidence="5 6" id="KW-0472">Membrane</keyword>
<feature type="transmembrane region" description="Helical" evidence="6">
    <location>
        <begin position="151"/>
        <end position="170"/>
    </location>
</feature>
<evidence type="ECO:0000313" key="7">
    <source>
        <dbReference type="EMBL" id="ABK77982.1"/>
    </source>
</evidence>
<dbReference type="KEGG" id="csy:CENSYa_1359"/>
<evidence type="ECO:0000256" key="1">
    <source>
        <dbReference type="ARBA" id="ARBA00004141"/>
    </source>
</evidence>
<reference evidence="7 8" key="1">
    <citation type="journal article" date="2006" name="Proc. Natl. Acad. Sci. U.S.A.">
        <title>Genomic analysis of the uncultivated marine crenarchaeote Cenarchaeum symbiosum.</title>
        <authorList>
            <person name="Hallam S.J."/>
            <person name="Konstantinidis K.T."/>
            <person name="Putnam N."/>
            <person name="Schleper C."/>
            <person name="Watanabe Y."/>
            <person name="Sugahara J."/>
            <person name="Preston C."/>
            <person name="de la Torre J."/>
            <person name="Richardson P.M."/>
            <person name="DeLong E.F."/>
        </authorList>
    </citation>
    <scope>NUCLEOTIDE SEQUENCE [LARGE SCALE GENOMIC DNA]</scope>
    <source>
        <strain evidence="8">A</strain>
    </source>
</reference>
<dbReference type="PRINTS" id="PR00783">
    <property type="entry name" value="MINTRINSICP"/>
</dbReference>
<feature type="transmembrane region" description="Helical" evidence="6">
    <location>
        <begin position="37"/>
        <end position="57"/>
    </location>
</feature>
<accession>A0RXB5</accession>
<dbReference type="InterPro" id="IPR023271">
    <property type="entry name" value="Aquaporin-like"/>
</dbReference>
<organism evidence="7 8">
    <name type="scientific">Cenarchaeum symbiosum (strain A)</name>
    <dbReference type="NCBI Taxonomy" id="414004"/>
    <lineage>
        <taxon>Archaea</taxon>
        <taxon>Nitrososphaerota</taxon>
        <taxon>Candidatus Cenarchaeales</taxon>
        <taxon>Candidatus Cenarchaeaceae</taxon>
        <taxon>Candidatus Cenarchaeum</taxon>
    </lineage>
</organism>
<evidence type="ECO:0000256" key="5">
    <source>
        <dbReference type="ARBA" id="ARBA00023136"/>
    </source>
</evidence>
<dbReference type="AlphaFoldDB" id="A0RXB5"/>
<dbReference type="STRING" id="414004.CENSYa_1359"/>
<sequence>MPRPAAAFAAELAGTFGLVAAATGSIVLDAWTGHQLGIGFVAAAHFAALAVLVYLLARRSGAHLNPAVTAGLVAAGRMAPRMAPAYLAAQVSGAVLASLAVRYAAGPHVDIGMTVPGEYSMMTVFGAEALATAILVAVVLAAGVRPAVAGVAIGGTVALEVLLLGHISGASMNPARSLGPAVVSGVLHDLWLYIAAPSIGAISAGAASRAARRMRRRASA</sequence>
<evidence type="ECO:0000256" key="4">
    <source>
        <dbReference type="ARBA" id="ARBA00022989"/>
    </source>
</evidence>
<keyword evidence="2" id="KW-0813">Transport</keyword>
<dbReference type="Proteomes" id="UP000000758">
    <property type="component" value="Chromosome"/>
</dbReference>
<evidence type="ECO:0000256" key="3">
    <source>
        <dbReference type="ARBA" id="ARBA00022692"/>
    </source>
</evidence>
<feature type="transmembrane region" description="Helical" evidence="6">
    <location>
        <begin position="125"/>
        <end position="144"/>
    </location>
</feature>
<comment type="subcellular location">
    <subcellularLocation>
        <location evidence="1">Membrane</location>
        <topology evidence="1">Multi-pass membrane protein</topology>
    </subcellularLocation>
</comment>
<evidence type="ECO:0000313" key="8">
    <source>
        <dbReference type="Proteomes" id="UP000000758"/>
    </source>
</evidence>
<feature type="transmembrane region" description="Helical" evidence="6">
    <location>
        <begin position="85"/>
        <end position="105"/>
    </location>
</feature>
<dbReference type="PANTHER" id="PTHR45724">
    <property type="entry name" value="AQUAPORIN NIP2-1"/>
    <property type="match status" value="1"/>
</dbReference>
<dbReference type="InterPro" id="IPR000425">
    <property type="entry name" value="MIP"/>
</dbReference>
<dbReference type="PATRIC" id="fig|414004.10.peg.1243"/>
<keyword evidence="4 6" id="KW-1133">Transmembrane helix</keyword>
<protein>
    <submittedName>
        <fullName evidence="7">Permease</fullName>
    </submittedName>
</protein>
<dbReference type="SUPFAM" id="SSF81338">
    <property type="entry name" value="Aquaporin-like"/>
    <property type="match status" value="1"/>
</dbReference>
<dbReference type="EMBL" id="DP000238">
    <property type="protein sequence ID" value="ABK77982.1"/>
    <property type="molecule type" value="Genomic_DNA"/>
</dbReference>
<dbReference type="Pfam" id="PF00230">
    <property type="entry name" value="MIP"/>
    <property type="match status" value="1"/>
</dbReference>
<keyword evidence="8" id="KW-1185">Reference proteome</keyword>
<dbReference type="HOGENOM" id="CLU_020019_3_1_2"/>
<dbReference type="GO" id="GO:0016020">
    <property type="term" value="C:membrane"/>
    <property type="evidence" value="ECO:0007669"/>
    <property type="project" value="UniProtKB-SubCell"/>
</dbReference>
<dbReference type="GO" id="GO:0015267">
    <property type="term" value="F:channel activity"/>
    <property type="evidence" value="ECO:0007669"/>
    <property type="project" value="InterPro"/>
</dbReference>
<dbReference type="InterPro" id="IPR034294">
    <property type="entry name" value="Aquaporin_transptr"/>
</dbReference>
<feature type="transmembrane region" description="Helical" evidence="6">
    <location>
        <begin position="190"/>
        <end position="207"/>
    </location>
</feature>
<dbReference type="PANTHER" id="PTHR45724:SF13">
    <property type="entry name" value="AQUAPORIN NIP1-1-RELATED"/>
    <property type="match status" value="1"/>
</dbReference>
<evidence type="ECO:0000256" key="6">
    <source>
        <dbReference type="SAM" id="Phobius"/>
    </source>
</evidence>
<evidence type="ECO:0000256" key="2">
    <source>
        <dbReference type="ARBA" id="ARBA00022448"/>
    </source>
</evidence>
<keyword evidence="3 6" id="KW-0812">Transmembrane</keyword>
<dbReference type="Gene3D" id="1.20.1080.10">
    <property type="entry name" value="Glycerol uptake facilitator protein"/>
    <property type="match status" value="1"/>
</dbReference>
<gene>
    <name evidence="7" type="ordered locus">CENSYa_1359</name>
</gene>